<protein>
    <submittedName>
        <fullName evidence="3">Uncharacterized protein</fullName>
    </submittedName>
</protein>
<dbReference type="AlphaFoldDB" id="A0A2G5ESJ4"/>
<gene>
    <name evidence="3" type="ORF">AQUCO_00500540v1</name>
</gene>
<evidence type="ECO:0000256" key="2">
    <source>
        <dbReference type="SAM" id="Phobius"/>
    </source>
</evidence>
<feature type="transmembrane region" description="Helical" evidence="2">
    <location>
        <begin position="73"/>
        <end position="90"/>
    </location>
</feature>
<dbReference type="EMBL" id="KZ305022">
    <property type="protein sequence ID" value="PIA58662.1"/>
    <property type="molecule type" value="Genomic_DNA"/>
</dbReference>
<feature type="compositionally biased region" description="Gly residues" evidence="1">
    <location>
        <begin position="1"/>
        <end position="11"/>
    </location>
</feature>
<organism evidence="3 4">
    <name type="scientific">Aquilegia coerulea</name>
    <name type="common">Rocky mountain columbine</name>
    <dbReference type="NCBI Taxonomy" id="218851"/>
    <lineage>
        <taxon>Eukaryota</taxon>
        <taxon>Viridiplantae</taxon>
        <taxon>Streptophyta</taxon>
        <taxon>Embryophyta</taxon>
        <taxon>Tracheophyta</taxon>
        <taxon>Spermatophyta</taxon>
        <taxon>Magnoliopsida</taxon>
        <taxon>Ranunculales</taxon>
        <taxon>Ranunculaceae</taxon>
        <taxon>Thalictroideae</taxon>
        <taxon>Aquilegia</taxon>
    </lineage>
</organism>
<dbReference type="OrthoDB" id="783427at2759"/>
<dbReference type="FunCoup" id="A0A2G5ESJ4">
    <property type="interactions" value="265"/>
</dbReference>
<evidence type="ECO:0000256" key="1">
    <source>
        <dbReference type="SAM" id="MobiDB-lite"/>
    </source>
</evidence>
<sequence length="162" mass="18487">MQRQSLGGGSPGSKLHLQGVGVGGKDDKKLLIEDEQQQNRKDMVGVALEEDEEEKKKMIDHNRSSLTFRAEKSIHLIPILILFCLLVLYLCSYDPPPKDLIHINGFIRPSKKIDSMMEINDLDKFVERKNSNGILGIRSHRSLQEVENKARKSRLHRKLGDF</sequence>
<keyword evidence="2" id="KW-0812">Transmembrane</keyword>
<dbReference type="PANTHER" id="PTHR35297">
    <property type="entry name" value="PROTEIN, PUTATIVE-RELATED"/>
    <property type="match status" value="1"/>
</dbReference>
<keyword evidence="4" id="KW-1185">Reference proteome</keyword>
<keyword evidence="2" id="KW-1133">Transmembrane helix</keyword>
<name>A0A2G5ESJ4_AQUCA</name>
<dbReference type="Proteomes" id="UP000230069">
    <property type="component" value="Unassembled WGS sequence"/>
</dbReference>
<proteinExistence type="predicted"/>
<evidence type="ECO:0000313" key="3">
    <source>
        <dbReference type="EMBL" id="PIA58662.1"/>
    </source>
</evidence>
<evidence type="ECO:0000313" key="4">
    <source>
        <dbReference type="Proteomes" id="UP000230069"/>
    </source>
</evidence>
<feature type="region of interest" description="Disordered" evidence="1">
    <location>
        <begin position="1"/>
        <end position="22"/>
    </location>
</feature>
<dbReference type="InParanoid" id="A0A2G5ESJ4"/>
<keyword evidence="2" id="KW-0472">Membrane</keyword>
<accession>A0A2G5ESJ4</accession>
<dbReference type="PANTHER" id="PTHR35297:SF2">
    <property type="entry name" value="PROTEIN, PUTATIVE-RELATED"/>
    <property type="match status" value="1"/>
</dbReference>
<dbReference type="STRING" id="218851.A0A2G5ESJ4"/>
<reference evidence="3 4" key="1">
    <citation type="submission" date="2017-09" db="EMBL/GenBank/DDBJ databases">
        <title>WGS assembly of Aquilegia coerulea Goldsmith.</title>
        <authorList>
            <person name="Hodges S."/>
            <person name="Kramer E."/>
            <person name="Nordborg M."/>
            <person name="Tomkins J."/>
            <person name="Borevitz J."/>
            <person name="Derieg N."/>
            <person name="Yan J."/>
            <person name="Mihaltcheva S."/>
            <person name="Hayes R.D."/>
            <person name="Rokhsar D."/>
        </authorList>
    </citation>
    <scope>NUCLEOTIDE SEQUENCE [LARGE SCALE GENOMIC DNA]</scope>
    <source>
        <strain evidence="4">cv. Goldsmith</strain>
    </source>
</reference>